<evidence type="ECO:0000313" key="3">
    <source>
        <dbReference type="EMBL" id="CAB4004356.1"/>
    </source>
</evidence>
<dbReference type="EMBL" id="CACRXK020004884">
    <property type="protein sequence ID" value="CAB4004356.1"/>
    <property type="molecule type" value="Genomic_DNA"/>
</dbReference>
<protein>
    <submittedName>
        <fullName evidence="3">Uncharacterized protein</fullName>
    </submittedName>
</protein>
<dbReference type="Gene3D" id="2.40.50.40">
    <property type="match status" value="1"/>
</dbReference>
<sequence>MATRTAKGKGRVPYNILNNLSSVDILYDDSKRKPKPRTVGVFEAERLISRRKNRQGFEYLVKWQGYSSFENTWEPEDHISTASLRYFEKPNPPRAVVEESIDRLRREVVDSLRHRWPEQRVTVEFRHDVYNFLFAGKGKPAEQMHWTLFEEHDFSKCKLPPNWNCLFDIHGDGVRMKFPVKMRKFIHRSPPNFQRKADSIKWPLSSADTINNSLGKPTLLLIASVEESGKWKC</sequence>
<dbReference type="InterPro" id="IPR051219">
    <property type="entry name" value="Heterochromatin_chromo-domain"/>
</dbReference>
<name>A0A7D9IFX4_PARCT</name>
<dbReference type="PROSITE" id="PS50013">
    <property type="entry name" value="CHROMO_2"/>
    <property type="match status" value="1"/>
</dbReference>
<dbReference type="InterPro" id="IPR016197">
    <property type="entry name" value="Chromo-like_dom_sf"/>
</dbReference>
<dbReference type="Pfam" id="PF00385">
    <property type="entry name" value="Chromo"/>
    <property type="match status" value="1"/>
</dbReference>
<accession>A0A7D9IFX4</accession>
<dbReference type="InterPro" id="IPR000953">
    <property type="entry name" value="Chromo/chromo_shadow_dom"/>
</dbReference>
<keyword evidence="2" id="KW-0539">Nucleus</keyword>
<comment type="caution">
    <text evidence="3">The sequence shown here is derived from an EMBL/GenBank/DDBJ whole genome shotgun (WGS) entry which is preliminary data.</text>
</comment>
<keyword evidence="4" id="KW-1185">Reference proteome</keyword>
<dbReference type="SUPFAM" id="SSF54160">
    <property type="entry name" value="Chromo domain-like"/>
    <property type="match status" value="1"/>
</dbReference>
<evidence type="ECO:0000256" key="1">
    <source>
        <dbReference type="ARBA" id="ARBA00004123"/>
    </source>
</evidence>
<dbReference type="SMART" id="SM00298">
    <property type="entry name" value="CHROMO"/>
    <property type="match status" value="1"/>
</dbReference>
<dbReference type="PROSITE" id="PS00598">
    <property type="entry name" value="CHROMO_1"/>
    <property type="match status" value="1"/>
</dbReference>
<dbReference type="InterPro" id="IPR023779">
    <property type="entry name" value="Chromodomain_CS"/>
</dbReference>
<dbReference type="AlphaFoldDB" id="A0A7D9IFX4"/>
<comment type="subcellular location">
    <subcellularLocation>
        <location evidence="1">Nucleus</location>
    </subcellularLocation>
</comment>
<dbReference type="OrthoDB" id="5984192at2759"/>
<evidence type="ECO:0000313" key="4">
    <source>
        <dbReference type="Proteomes" id="UP001152795"/>
    </source>
</evidence>
<proteinExistence type="predicted"/>
<gene>
    <name evidence="3" type="ORF">PACLA_8A049198</name>
</gene>
<dbReference type="InterPro" id="IPR023780">
    <property type="entry name" value="Chromo_domain"/>
</dbReference>
<dbReference type="CDD" id="cd00024">
    <property type="entry name" value="CD_CSD"/>
    <property type="match status" value="1"/>
</dbReference>
<dbReference type="GO" id="GO:0005634">
    <property type="term" value="C:nucleus"/>
    <property type="evidence" value="ECO:0007669"/>
    <property type="project" value="UniProtKB-SubCell"/>
</dbReference>
<dbReference type="PANTHER" id="PTHR22812">
    <property type="entry name" value="CHROMOBOX PROTEIN"/>
    <property type="match status" value="1"/>
</dbReference>
<dbReference type="Proteomes" id="UP001152795">
    <property type="component" value="Unassembled WGS sequence"/>
</dbReference>
<evidence type="ECO:0000256" key="2">
    <source>
        <dbReference type="ARBA" id="ARBA00023242"/>
    </source>
</evidence>
<organism evidence="3 4">
    <name type="scientific">Paramuricea clavata</name>
    <name type="common">Red gorgonian</name>
    <name type="synonym">Violescent sea-whip</name>
    <dbReference type="NCBI Taxonomy" id="317549"/>
    <lineage>
        <taxon>Eukaryota</taxon>
        <taxon>Metazoa</taxon>
        <taxon>Cnidaria</taxon>
        <taxon>Anthozoa</taxon>
        <taxon>Octocorallia</taxon>
        <taxon>Malacalcyonacea</taxon>
        <taxon>Plexauridae</taxon>
        <taxon>Paramuricea</taxon>
    </lineage>
</organism>
<reference evidence="3" key="1">
    <citation type="submission" date="2020-04" db="EMBL/GenBank/DDBJ databases">
        <authorList>
            <person name="Alioto T."/>
            <person name="Alioto T."/>
            <person name="Gomez Garrido J."/>
        </authorList>
    </citation>
    <scope>NUCLEOTIDE SEQUENCE</scope>
    <source>
        <strain evidence="3">A484AB</strain>
    </source>
</reference>